<dbReference type="InterPro" id="IPR043129">
    <property type="entry name" value="ATPase_NBD"/>
</dbReference>
<dbReference type="SUPFAM" id="SSF53067">
    <property type="entry name" value="Actin-like ATPase domain"/>
    <property type="match status" value="1"/>
</dbReference>
<protein>
    <recommendedName>
        <fullName evidence="3">MSHA biogenesis protein MshI</fullName>
    </recommendedName>
</protein>
<dbReference type="RefSeq" id="WP_260998505.1">
    <property type="nucleotide sequence ID" value="NZ_CP054475.1"/>
</dbReference>
<keyword evidence="2" id="KW-1185">Reference proteome</keyword>
<evidence type="ECO:0000313" key="2">
    <source>
        <dbReference type="Proteomes" id="UP001065322"/>
    </source>
</evidence>
<sequence>MRWPWQKKSLQDSRCLGIELHQGKGFAVLREAGVVRECYRPAETDQGLDGLATWIAAQQLRGVSTVLSLDALDYELHLVEAPAVSDDELADALRFRMRDLLPQGAEKKVIQGFRLPADAYRRRLEMAFAAVIDHRRVKDLVRWCEQQELALHSITIPELSLLHLVAEVAPETAVGVLRLDAEDGMIYLYRDGGLYLSRRLNTGTQSLGGHAVAEGGFSLESDSRIDALALDIQRSLDYFDSQLGMGMVGQIWVLVPDNADVSELLPELERSVNIPVRSLLLDSVARQQGGEDLTASLAIALGNALLIEQGRAATAAGKVA</sequence>
<dbReference type="Proteomes" id="UP001065322">
    <property type="component" value="Chromosome"/>
</dbReference>
<reference evidence="2" key="1">
    <citation type="submission" date="2020-06" db="EMBL/GenBank/DDBJ databases">
        <title>Thalassolituus marinus alknpb1M-1, a hydrocarbon-degrading bacterium isolated from the deep-sea overlying water using an in-situ strategy from the South China Sea basin.</title>
        <authorList>
            <person name="Dong C."/>
            <person name="Chen Y."/>
            <person name="Shao Z."/>
        </authorList>
    </citation>
    <scope>NUCLEOTIDE SEQUENCE [LARGE SCALE GENOMIC DNA]</scope>
    <source>
        <strain evidence="2">alknpb1M-1</strain>
    </source>
</reference>
<evidence type="ECO:0008006" key="3">
    <source>
        <dbReference type="Google" id="ProtNLM"/>
    </source>
</evidence>
<proteinExistence type="predicted"/>
<accession>A0ABY6A7F2</accession>
<organism evidence="1 2">
    <name type="scientific">Thalassolituus hydrocarboniclasticus</name>
    <dbReference type="NCBI Taxonomy" id="2742796"/>
    <lineage>
        <taxon>Bacteria</taxon>
        <taxon>Pseudomonadati</taxon>
        <taxon>Pseudomonadota</taxon>
        <taxon>Gammaproteobacteria</taxon>
        <taxon>Oceanospirillales</taxon>
        <taxon>Oceanospirillaceae</taxon>
        <taxon>Thalassolituus</taxon>
    </lineage>
</organism>
<dbReference type="EMBL" id="CP054475">
    <property type="protein sequence ID" value="UXD86553.1"/>
    <property type="molecule type" value="Genomic_DNA"/>
</dbReference>
<gene>
    <name evidence="1" type="ORF">HUF19_03430</name>
</gene>
<dbReference type="Gene3D" id="3.30.420.380">
    <property type="match status" value="1"/>
</dbReference>
<name>A0ABY6A7F2_9GAMM</name>
<evidence type="ECO:0000313" key="1">
    <source>
        <dbReference type="EMBL" id="UXD86553.1"/>
    </source>
</evidence>